<dbReference type="PANTHER" id="PTHR33116">
    <property type="entry name" value="REVERSE TRANSCRIPTASE ZINC-BINDING DOMAIN-CONTAINING PROTEIN-RELATED-RELATED"/>
    <property type="match status" value="1"/>
</dbReference>
<accession>A0AAW2KB39</accession>
<reference evidence="2" key="1">
    <citation type="submission" date="2020-06" db="EMBL/GenBank/DDBJ databases">
        <authorList>
            <person name="Li T."/>
            <person name="Hu X."/>
            <person name="Zhang T."/>
            <person name="Song X."/>
            <person name="Zhang H."/>
            <person name="Dai N."/>
            <person name="Sheng W."/>
            <person name="Hou X."/>
            <person name="Wei L."/>
        </authorList>
    </citation>
    <scope>NUCLEOTIDE SEQUENCE</scope>
    <source>
        <strain evidence="2">G02</strain>
        <tissue evidence="2">Leaf</tissue>
    </source>
</reference>
<dbReference type="EMBL" id="JACGWJ010000029">
    <property type="protein sequence ID" value="KAL0303583.1"/>
    <property type="molecule type" value="Genomic_DNA"/>
</dbReference>
<dbReference type="PANTHER" id="PTHR33116:SF86">
    <property type="entry name" value="REVERSE TRANSCRIPTASE DOMAIN-CONTAINING PROTEIN"/>
    <property type="match status" value="1"/>
</dbReference>
<sequence length="103" mass="12231">MTVLRADDAEARVFILAGEVFGIAKVDLFSYIWDSIWKRRLRRWKERNLPLAGKKILIKAVVFVVPTYAMRCFKLPNKVVLREIEASIVDFWWESQENRRAFE</sequence>
<keyword evidence="1" id="KW-0472">Membrane</keyword>
<evidence type="ECO:0000313" key="2">
    <source>
        <dbReference type="EMBL" id="KAL0303583.1"/>
    </source>
</evidence>
<reference evidence="2" key="2">
    <citation type="journal article" date="2024" name="Plant">
        <title>Genomic evolution and insights into agronomic trait innovations of Sesamum species.</title>
        <authorList>
            <person name="Miao H."/>
            <person name="Wang L."/>
            <person name="Qu L."/>
            <person name="Liu H."/>
            <person name="Sun Y."/>
            <person name="Le M."/>
            <person name="Wang Q."/>
            <person name="Wei S."/>
            <person name="Zheng Y."/>
            <person name="Lin W."/>
            <person name="Duan Y."/>
            <person name="Cao H."/>
            <person name="Xiong S."/>
            <person name="Wang X."/>
            <person name="Wei L."/>
            <person name="Li C."/>
            <person name="Ma Q."/>
            <person name="Ju M."/>
            <person name="Zhao R."/>
            <person name="Li G."/>
            <person name="Mu C."/>
            <person name="Tian Q."/>
            <person name="Mei H."/>
            <person name="Zhang T."/>
            <person name="Gao T."/>
            <person name="Zhang H."/>
        </authorList>
    </citation>
    <scope>NUCLEOTIDE SEQUENCE</scope>
    <source>
        <strain evidence="2">G02</strain>
    </source>
</reference>
<comment type="caution">
    <text evidence="2">The sequence shown here is derived from an EMBL/GenBank/DDBJ whole genome shotgun (WGS) entry which is preliminary data.</text>
</comment>
<feature type="transmembrane region" description="Helical" evidence="1">
    <location>
        <begin position="12"/>
        <end position="33"/>
    </location>
</feature>
<name>A0AAW2KB39_SESRA</name>
<organism evidence="2">
    <name type="scientific">Sesamum radiatum</name>
    <name type="common">Black benniseed</name>
    <dbReference type="NCBI Taxonomy" id="300843"/>
    <lineage>
        <taxon>Eukaryota</taxon>
        <taxon>Viridiplantae</taxon>
        <taxon>Streptophyta</taxon>
        <taxon>Embryophyta</taxon>
        <taxon>Tracheophyta</taxon>
        <taxon>Spermatophyta</taxon>
        <taxon>Magnoliopsida</taxon>
        <taxon>eudicotyledons</taxon>
        <taxon>Gunneridae</taxon>
        <taxon>Pentapetalae</taxon>
        <taxon>asterids</taxon>
        <taxon>lamiids</taxon>
        <taxon>Lamiales</taxon>
        <taxon>Pedaliaceae</taxon>
        <taxon>Sesamum</taxon>
    </lineage>
</organism>
<proteinExistence type="predicted"/>
<gene>
    <name evidence="2" type="ORF">Sradi_6226400</name>
</gene>
<evidence type="ECO:0008006" key="3">
    <source>
        <dbReference type="Google" id="ProtNLM"/>
    </source>
</evidence>
<keyword evidence="1" id="KW-0812">Transmembrane</keyword>
<protein>
    <recommendedName>
        <fullName evidence="3">Reverse transcriptase</fullName>
    </recommendedName>
</protein>
<keyword evidence="1" id="KW-1133">Transmembrane helix</keyword>
<dbReference type="AlphaFoldDB" id="A0AAW2KB39"/>
<evidence type="ECO:0000256" key="1">
    <source>
        <dbReference type="SAM" id="Phobius"/>
    </source>
</evidence>